<gene>
    <name evidence="1" type="ORF">UT17_C0005G0018</name>
</gene>
<dbReference type="Proteomes" id="UP000034774">
    <property type="component" value="Unassembled WGS sequence"/>
</dbReference>
<evidence type="ECO:0000313" key="2">
    <source>
        <dbReference type="Proteomes" id="UP000034774"/>
    </source>
</evidence>
<name>A0A0G0LUA7_9BACT</name>
<dbReference type="EMBL" id="LBVU01000005">
    <property type="protein sequence ID" value="KKQ91580.1"/>
    <property type="molecule type" value="Genomic_DNA"/>
</dbReference>
<dbReference type="AlphaFoldDB" id="A0A0G0LUA7"/>
<protein>
    <submittedName>
        <fullName evidence="1">Uncharacterized protein</fullName>
    </submittedName>
</protein>
<accession>A0A0G0LUA7</accession>
<organism evidence="1 2">
    <name type="scientific">Candidatus Woesebacteria bacterium GW2011_GWB1_39_10</name>
    <dbReference type="NCBI Taxonomy" id="1618572"/>
    <lineage>
        <taxon>Bacteria</taxon>
        <taxon>Candidatus Woeseibacteriota</taxon>
    </lineage>
</organism>
<reference evidence="1 2" key="1">
    <citation type="journal article" date="2015" name="Nature">
        <title>rRNA introns, odd ribosomes, and small enigmatic genomes across a large radiation of phyla.</title>
        <authorList>
            <person name="Brown C.T."/>
            <person name="Hug L.A."/>
            <person name="Thomas B.C."/>
            <person name="Sharon I."/>
            <person name="Castelle C.J."/>
            <person name="Singh A."/>
            <person name="Wilkins M.J."/>
            <person name="Williams K.H."/>
            <person name="Banfield J.F."/>
        </authorList>
    </citation>
    <scope>NUCLEOTIDE SEQUENCE [LARGE SCALE GENOMIC DNA]</scope>
</reference>
<proteinExistence type="predicted"/>
<comment type="caution">
    <text evidence="1">The sequence shown here is derived from an EMBL/GenBank/DDBJ whole genome shotgun (WGS) entry which is preliminary data.</text>
</comment>
<sequence length="66" mass="7579">MLESISIQDGELAKLPELGQYVIKSEENGIPFERIEVDGFTLFMNGHGEHSWSRDPKAYRDWVAIQ</sequence>
<evidence type="ECO:0000313" key="1">
    <source>
        <dbReference type="EMBL" id="KKQ91580.1"/>
    </source>
</evidence>
<dbReference type="STRING" id="1618572.UT17_C0005G0018"/>